<dbReference type="InterPro" id="IPR027417">
    <property type="entry name" value="P-loop_NTPase"/>
</dbReference>
<evidence type="ECO:0000313" key="4">
    <source>
        <dbReference type="Proteomes" id="UP000295163"/>
    </source>
</evidence>
<dbReference type="InterPro" id="IPR006935">
    <property type="entry name" value="Helicase/UvrB_N"/>
</dbReference>
<name>A0A4R5YCB1_KOCRO</name>
<accession>A0A4R5YCB1</accession>
<dbReference type="GeneID" id="64347960"/>
<dbReference type="SUPFAM" id="SSF52540">
    <property type="entry name" value="P-loop containing nucleoside triphosphate hydrolases"/>
    <property type="match status" value="1"/>
</dbReference>
<evidence type="ECO:0000259" key="2">
    <source>
        <dbReference type="PROSITE" id="PS51192"/>
    </source>
</evidence>
<organism evidence="3 4">
    <name type="scientific">Kocuria rosea</name>
    <name type="common">Deinococcus erythromyxa</name>
    <name type="synonym">Micrococcus rubens</name>
    <dbReference type="NCBI Taxonomy" id="1275"/>
    <lineage>
        <taxon>Bacteria</taxon>
        <taxon>Bacillati</taxon>
        <taxon>Actinomycetota</taxon>
        <taxon>Actinomycetes</taxon>
        <taxon>Micrococcales</taxon>
        <taxon>Micrococcaceae</taxon>
        <taxon>Kocuria</taxon>
    </lineage>
</organism>
<dbReference type="CDD" id="cd18785">
    <property type="entry name" value="SF2_C"/>
    <property type="match status" value="1"/>
</dbReference>
<dbReference type="PANTHER" id="PTHR47396">
    <property type="entry name" value="TYPE I RESTRICTION ENZYME ECOKI R PROTEIN"/>
    <property type="match status" value="1"/>
</dbReference>
<dbReference type="InterPro" id="IPR050742">
    <property type="entry name" value="Helicase_Restrict-Modif_Enz"/>
</dbReference>
<feature type="region of interest" description="Disordered" evidence="1">
    <location>
        <begin position="458"/>
        <end position="497"/>
    </location>
</feature>
<evidence type="ECO:0000256" key="1">
    <source>
        <dbReference type="SAM" id="MobiDB-lite"/>
    </source>
</evidence>
<dbReference type="PROSITE" id="PS51192">
    <property type="entry name" value="HELICASE_ATP_BIND_1"/>
    <property type="match status" value="1"/>
</dbReference>
<dbReference type="RefSeq" id="WP_133410590.1">
    <property type="nucleotide sequence ID" value="NZ_SMZT01000004.1"/>
</dbReference>
<dbReference type="GO" id="GO:0003677">
    <property type="term" value="F:DNA binding"/>
    <property type="evidence" value="ECO:0007669"/>
    <property type="project" value="InterPro"/>
</dbReference>
<dbReference type="PANTHER" id="PTHR47396:SF1">
    <property type="entry name" value="ATP-DEPENDENT HELICASE IRC3-RELATED"/>
    <property type="match status" value="1"/>
</dbReference>
<proteinExistence type="predicted"/>
<dbReference type="EMBL" id="SMZT01000004">
    <property type="protein sequence ID" value="TDL42482.1"/>
    <property type="molecule type" value="Genomic_DNA"/>
</dbReference>
<sequence length="946" mass="101956">MRYILKGYQEVASEKLLAELARAHHAHATTGELRAVSLQAPTGAGKTVIAASVIEALLDGDGGPEDDDQAIVLWLTTDPNLNAQTKTKMLTAASGLMKSQLQVIGNDFDARTFTPGNVYFLNTQKLARGTRLDTGATDARTHSLWETIANTSREWGRHFYVVIDEAHVGVGGSSDATAPTITRRIIDGAASGPKVPVVVGITATPRKFERAMRTAGRTLVPVEVPIADVQASGLIKDGIILLAPNSKLKGLEYELIRRAGRRLEDYRQNWAAHTTATGEPDVNPAMIVQLADTPTKAVLAATLAALRASIPGLTEDEIVHTFAEHAALEVSGWKISHRSPELISIETNLKVILAKSAITTGWDCPRAEVMVSLRKVEDADLIAQIVGRTVRTPLAKRIEGNDRLNSVVAYLPFFNTVGLGAVAAALTPAADETHAETSLAGVEVETAEIEFPDFGGEYPYEDDNDSTVFHDPAGPGDGTAPRVDQASQNAPVPVGTVNKPLTARGTLGGASAPLGTATQVLDDPAPAPSPVSMQPQLDEDAREELGVFQEMTSAGFADLTVSTPEREDGPAYYEIEPACPQVVLDAIRALPSYKLTERSAAAATKRLMELAVKLEQYGAATDAQTRSIRALYREMADHRERRKAEGAWDVALDAAEQLTLIGRMVDAHGAGDAVAKETMMLSSDVVTERFRKAQKALAEQMGINYLRLASEERPDEDKNDIRIEVIALAADEELRQALEYRAAKVARDLADDHAAAVSRLPTGPRTEIEELMAALRTVVQVPTAIPVSVRDIPGSEWLEKHVLSSGGRFRYKANPLESRVLEREISHYAGWFRNPSTATSPGLSIHCEDMSGADRILRPDFVFVSEDGRAAIVDPHSGHLADGVWKARGLARYAAANKALVDRALVIDEIAGEDKYLDLLDEAVAAALETATDISAVYRDHGRRHA</sequence>
<evidence type="ECO:0000313" key="3">
    <source>
        <dbReference type="EMBL" id="TDL42482.1"/>
    </source>
</evidence>
<gene>
    <name evidence="3" type="ORF">E2R59_11085</name>
</gene>
<dbReference type="Proteomes" id="UP000295163">
    <property type="component" value="Unassembled WGS sequence"/>
</dbReference>
<dbReference type="GO" id="GO:0005524">
    <property type="term" value="F:ATP binding"/>
    <property type="evidence" value="ECO:0007669"/>
    <property type="project" value="InterPro"/>
</dbReference>
<dbReference type="InterPro" id="IPR014001">
    <property type="entry name" value="Helicase_ATP-bd"/>
</dbReference>
<dbReference type="SMART" id="SM00487">
    <property type="entry name" value="DEXDc"/>
    <property type="match status" value="1"/>
</dbReference>
<reference evidence="3 4" key="1">
    <citation type="submission" date="2019-03" db="EMBL/GenBank/DDBJ databases">
        <title>Genome Sequencing and Assembly of Various Microbes Isolated from Partially Reclaimed Soil and Acid Mine Drainage (AMD) Site.</title>
        <authorList>
            <person name="Steinbock B."/>
            <person name="Bechtold R."/>
            <person name="Sevigny J.L."/>
            <person name="Thomas D."/>
            <person name="Cuthill L.R."/>
            <person name="Aveiro Johannsen E.J."/>
            <person name="Thomas K."/>
            <person name="Ghosh A."/>
        </authorList>
    </citation>
    <scope>NUCLEOTIDE SEQUENCE [LARGE SCALE GENOMIC DNA]</scope>
    <source>
        <strain evidence="3 4">S-A3</strain>
    </source>
</reference>
<dbReference type="GO" id="GO:0016787">
    <property type="term" value="F:hydrolase activity"/>
    <property type="evidence" value="ECO:0007669"/>
    <property type="project" value="InterPro"/>
</dbReference>
<feature type="domain" description="Helicase ATP-binding" evidence="2">
    <location>
        <begin position="27"/>
        <end position="223"/>
    </location>
</feature>
<dbReference type="Pfam" id="PF04851">
    <property type="entry name" value="ResIII"/>
    <property type="match status" value="1"/>
</dbReference>
<dbReference type="GO" id="GO:0005829">
    <property type="term" value="C:cytosol"/>
    <property type="evidence" value="ECO:0007669"/>
    <property type="project" value="TreeGrafter"/>
</dbReference>
<comment type="caution">
    <text evidence="3">The sequence shown here is derived from an EMBL/GenBank/DDBJ whole genome shotgun (WGS) entry which is preliminary data.</text>
</comment>
<dbReference type="Gene3D" id="3.40.50.300">
    <property type="entry name" value="P-loop containing nucleotide triphosphate hydrolases"/>
    <property type="match status" value="2"/>
</dbReference>
<protein>
    <recommendedName>
        <fullName evidence="2">Helicase ATP-binding domain-containing protein</fullName>
    </recommendedName>
</protein>
<dbReference type="AlphaFoldDB" id="A0A4R5YCB1"/>